<name>A0A0F9P148_9ZZZZ</name>
<reference evidence="2" key="1">
    <citation type="journal article" date="2015" name="Nature">
        <title>Complex archaea that bridge the gap between prokaryotes and eukaryotes.</title>
        <authorList>
            <person name="Spang A."/>
            <person name="Saw J.H."/>
            <person name="Jorgensen S.L."/>
            <person name="Zaremba-Niedzwiedzka K."/>
            <person name="Martijn J."/>
            <person name="Lind A.E."/>
            <person name="van Eijk R."/>
            <person name="Schleper C."/>
            <person name="Guy L."/>
            <person name="Ettema T.J."/>
        </authorList>
    </citation>
    <scope>NUCLEOTIDE SEQUENCE</scope>
</reference>
<dbReference type="AlphaFoldDB" id="A0A0F9P148"/>
<dbReference type="Pfam" id="PF12705">
    <property type="entry name" value="PDDEXK_1"/>
    <property type="match status" value="1"/>
</dbReference>
<evidence type="ECO:0000313" key="2">
    <source>
        <dbReference type="EMBL" id="KKN25535.1"/>
    </source>
</evidence>
<feature type="domain" description="PD-(D/E)XK endonuclease-like" evidence="1">
    <location>
        <begin position="6"/>
        <end position="208"/>
    </location>
</feature>
<protein>
    <recommendedName>
        <fullName evidence="1">PD-(D/E)XK endonuclease-like domain-containing protein</fullName>
    </recommendedName>
</protein>
<organism evidence="2">
    <name type="scientific">marine sediment metagenome</name>
    <dbReference type="NCBI Taxonomy" id="412755"/>
    <lineage>
        <taxon>unclassified sequences</taxon>
        <taxon>metagenomes</taxon>
        <taxon>ecological metagenomes</taxon>
    </lineage>
</organism>
<dbReference type="InterPro" id="IPR038726">
    <property type="entry name" value="PDDEXK_AddAB-type"/>
</dbReference>
<evidence type="ECO:0000259" key="1">
    <source>
        <dbReference type="Pfam" id="PF12705"/>
    </source>
</evidence>
<sequence>MMDVRLTNSEMQAMKDCSRKAQLAYQLGIRPRTEPRPLRVGSAFHLGLDLFAQSRSGAIDLSLEACEAHVISKYDEHEPGGDPDSREHYEWEIEREILARMLAAYRWRWREADSSIRYIATEEAFDIPLVNPETGRSSRTFTLAGKIDKIISFEGNTEIVEHKTTTREIDPSTDVGQKYWQRLRIDSQISTYYIAAMALGYNPKDVLYDVVCIPTIEPCWLSQRDTKALKETGEYFYTFRGDDKPTSINMNQSGWGDMSGPRLDQWREEREYVLESKEVAGELIATVDGVRVDAKKGAKFDSTGAFAIKESVPMYGQRITADTFRRPDHYFIRRAIPRLEQDLQEHMYGVWELAQQFRRNRELGLWPKNDRHCIGFGTCPYFDLCTGGFDPRSFAEGKADLPDGFVVVDNIHQELPDSQED</sequence>
<accession>A0A0F9P148</accession>
<proteinExistence type="predicted"/>
<comment type="caution">
    <text evidence="2">The sequence shown here is derived from an EMBL/GenBank/DDBJ whole genome shotgun (WGS) entry which is preliminary data.</text>
</comment>
<dbReference type="EMBL" id="LAZR01002794">
    <property type="protein sequence ID" value="KKN25535.1"/>
    <property type="molecule type" value="Genomic_DNA"/>
</dbReference>
<gene>
    <name evidence="2" type="ORF">LCGC14_0883730</name>
</gene>